<gene>
    <name evidence="5" type="ORF">ACHAW5_007160</name>
</gene>
<dbReference type="SUPFAM" id="SSF50965">
    <property type="entry name" value="Galactose oxidase, central domain"/>
    <property type="match status" value="1"/>
</dbReference>
<feature type="region of interest" description="Disordered" evidence="3">
    <location>
        <begin position="312"/>
        <end position="341"/>
    </location>
</feature>
<name>A0ABD3NXW4_9STRA</name>
<proteinExistence type="predicted"/>
<dbReference type="AlphaFoldDB" id="A0ABD3NXW4"/>
<dbReference type="InterPro" id="IPR011043">
    <property type="entry name" value="Gal_Oxase/kelch_b-propeller"/>
</dbReference>
<evidence type="ECO:0000313" key="5">
    <source>
        <dbReference type="EMBL" id="KAL3780514.1"/>
    </source>
</evidence>
<dbReference type="PANTHER" id="PTHR46093:SF3">
    <property type="entry name" value="ACYL-COA-BINDING DOMAIN-CONTAINING PROTEIN 4"/>
    <property type="match status" value="1"/>
</dbReference>
<evidence type="ECO:0000313" key="6">
    <source>
        <dbReference type="Proteomes" id="UP001530315"/>
    </source>
</evidence>
<organism evidence="5 6">
    <name type="scientific">Stephanodiscus triporus</name>
    <dbReference type="NCBI Taxonomy" id="2934178"/>
    <lineage>
        <taxon>Eukaryota</taxon>
        <taxon>Sar</taxon>
        <taxon>Stramenopiles</taxon>
        <taxon>Ochrophyta</taxon>
        <taxon>Bacillariophyta</taxon>
        <taxon>Coscinodiscophyceae</taxon>
        <taxon>Thalassiosirophycidae</taxon>
        <taxon>Stephanodiscales</taxon>
        <taxon>Stephanodiscaceae</taxon>
        <taxon>Stephanodiscus</taxon>
    </lineage>
</organism>
<dbReference type="Gene3D" id="2.120.10.80">
    <property type="entry name" value="Kelch-type beta propeller"/>
    <property type="match status" value="1"/>
</dbReference>
<keyword evidence="1" id="KW-0880">Kelch repeat</keyword>
<feature type="compositionally biased region" description="Low complexity" evidence="3">
    <location>
        <begin position="116"/>
        <end position="125"/>
    </location>
</feature>
<evidence type="ECO:0000256" key="3">
    <source>
        <dbReference type="SAM" id="MobiDB-lite"/>
    </source>
</evidence>
<dbReference type="InterPro" id="IPR015915">
    <property type="entry name" value="Kelch-typ_b-propeller"/>
</dbReference>
<feature type="signal peptide" evidence="4">
    <location>
        <begin position="1"/>
        <end position="23"/>
    </location>
</feature>
<dbReference type="EMBL" id="JALLAZ020001110">
    <property type="protein sequence ID" value="KAL3780514.1"/>
    <property type="molecule type" value="Genomic_DNA"/>
</dbReference>
<dbReference type="Pfam" id="PF24681">
    <property type="entry name" value="Kelch_KLHDC2_KLHL20_DRC7"/>
    <property type="match status" value="1"/>
</dbReference>
<comment type="caution">
    <text evidence="5">The sequence shown here is derived from an EMBL/GenBank/DDBJ whole genome shotgun (WGS) entry which is preliminary data.</text>
</comment>
<evidence type="ECO:0000256" key="2">
    <source>
        <dbReference type="ARBA" id="ARBA00022737"/>
    </source>
</evidence>
<keyword evidence="4" id="KW-0732">Signal</keyword>
<dbReference type="Proteomes" id="UP001530315">
    <property type="component" value="Unassembled WGS sequence"/>
</dbReference>
<accession>A0ABD3NXW4</accession>
<protein>
    <submittedName>
        <fullName evidence="5">Uncharacterized protein</fullName>
    </submittedName>
</protein>
<evidence type="ECO:0000256" key="1">
    <source>
        <dbReference type="ARBA" id="ARBA00022441"/>
    </source>
</evidence>
<feature type="compositionally biased region" description="Low complexity" evidence="3">
    <location>
        <begin position="150"/>
        <end position="165"/>
    </location>
</feature>
<keyword evidence="6" id="KW-1185">Reference proteome</keyword>
<sequence>MKEAFFILAALCLAVEIDRQSRGKRKSHVNFVRDDRRIDPPRSGGVSFVTPDGGGLFAFAGYAEVVASDGGPTSTTTTTTAPERYVVNDLWRFLPHPQRRRRRQHRESSPPDDDGSSSSSSSSWGWTKARQWGDYVPPVRLASALAVLPSSSSSSSSSSSTTGAAAGAGGGEGAVARWDRVATTGDGPSSRGLHCATTMNRSRSMVIFGGAAKDGNMSNEAFVLDAETWTWTRLDCGGGGGGGGGGEEEEEEDGVAVAPVPRAGACLCPLDDDSVLLFGGASPGEGGLVGMNDVWVLTIDAEGGRGEWDCLIPHRDADDDDDDDDDDGGDDDALRPPGRNAATLSAIDGEKLLPDDIVWKSGSSTDDEKECRYFLLNGGWYPFRKTYNDVFLLRISTESDSNSVE</sequence>
<feature type="compositionally biased region" description="Acidic residues" evidence="3">
    <location>
        <begin position="318"/>
        <end position="331"/>
    </location>
</feature>
<keyword evidence="2" id="KW-0677">Repeat</keyword>
<feature type="region of interest" description="Disordered" evidence="3">
    <location>
        <begin position="150"/>
        <end position="172"/>
    </location>
</feature>
<feature type="region of interest" description="Disordered" evidence="3">
    <location>
        <begin position="96"/>
        <end position="125"/>
    </location>
</feature>
<evidence type="ECO:0000256" key="4">
    <source>
        <dbReference type="SAM" id="SignalP"/>
    </source>
</evidence>
<dbReference type="PANTHER" id="PTHR46093">
    <property type="entry name" value="ACYL-COA-BINDING DOMAIN-CONTAINING PROTEIN 5"/>
    <property type="match status" value="1"/>
</dbReference>
<reference evidence="5 6" key="1">
    <citation type="submission" date="2024-10" db="EMBL/GenBank/DDBJ databases">
        <title>Updated reference genomes for cyclostephanoid diatoms.</title>
        <authorList>
            <person name="Roberts W.R."/>
            <person name="Alverson A.J."/>
        </authorList>
    </citation>
    <scope>NUCLEOTIDE SEQUENCE [LARGE SCALE GENOMIC DNA]</scope>
    <source>
        <strain evidence="5 6">AJA276-08</strain>
    </source>
</reference>
<feature type="chain" id="PRO_5044796257" evidence="4">
    <location>
        <begin position="24"/>
        <end position="405"/>
    </location>
</feature>